<dbReference type="RefSeq" id="WP_269883598.1">
    <property type="nucleotide sequence ID" value="NZ_JAQAGZ010000015.1"/>
</dbReference>
<protein>
    <submittedName>
        <fullName evidence="2">Chromate resistance protein</fullName>
    </submittedName>
</protein>
<feature type="domain" description="ChrB C-terminal" evidence="1">
    <location>
        <begin position="3"/>
        <end position="131"/>
    </location>
</feature>
<gene>
    <name evidence="2" type="ORF">O9H85_22135</name>
</gene>
<evidence type="ECO:0000313" key="3">
    <source>
        <dbReference type="Proteomes" id="UP001527882"/>
    </source>
</evidence>
<evidence type="ECO:0000313" key="2">
    <source>
        <dbReference type="EMBL" id="MCZ8515070.1"/>
    </source>
</evidence>
<dbReference type="InterPro" id="IPR018634">
    <property type="entry name" value="ChrB_C"/>
</dbReference>
<proteinExistence type="predicted"/>
<evidence type="ECO:0000259" key="1">
    <source>
        <dbReference type="Pfam" id="PF09828"/>
    </source>
</evidence>
<keyword evidence="3" id="KW-1185">Reference proteome</keyword>
<dbReference type="Proteomes" id="UP001527882">
    <property type="component" value="Unassembled WGS sequence"/>
</dbReference>
<dbReference type="Pfam" id="PF09828">
    <property type="entry name" value="ChrB_C"/>
    <property type="match status" value="1"/>
</dbReference>
<name>A0ABT4QDX9_9BACL</name>
<accession>A0ABT4QDX9</accession>
<sequence length="139" mass="15962">MKWVTWENVGVDRMACAWLIKRFVDHEAEFLFVPSGDKLPEDAEPFDIPGVRYTHRRGHCTFHTMIKEFEIKDPVLMRLARIVDEADTVQEVLVEPAAPGMDLICRGIRSISASDEKALETGYIMYEALYAEIAKEMKN</sequence>
<dbReference type="EMBL" id="JAQAGZ010000015">
    <property type="protein sequence ID" value="MCZ8515070.1"/>
    <property type="molecule type" value="Genomic_DNA"/>
</dbReference>
<organism evidence="2 3">
    <name type="scientific">Paenibacillus gyeongsangnamensis</name>
    <dbReference type="NCBI Taxonomy" id="3388067"/>
    <lineage>
        <taxon>Bacteria</taxon>
        <taxon>Bacillati</taxon>
        <taxon>Bacillota</taxon>
        <taxon>Bacilli</taxon>
        <taxon>Bacillales</taxon>
        <taxon>Paenibacillaceae</taxon>
        <taxon>Paenibacillus</taxon>
    </lineage>
</organism>
<reference evidence="2 3" key="1">
    <citation type="submission" date="2022-12" db="EMBL/GenBank/DDBJ databases">
        <title>Draft genome sequence of Paenibacillus sp. dW9.</title>
        <authorList>
            <person name="Choi E.-W."/>
            <person name="Kim D.-U."/>
        </authorList>
    </citation>
    <scope>NUCLEOTIDE SEQUENCE [LARGE SCALE GENOMIC DNA]</scope>
    <source>
        <strain evidence="3">dW9</strain>
    </source>
</reference>
<comment type="caution">
    <text evidence="2">The sequence shown here is derived from an EMBL/GenBank/DDBJ whole genome shotgun (WGS) entry which is preliminary data.</text>
</comment>